<dbReference type="GO" id="GO:0005525">
    <property type="term" value="F:GTP binding"/>
    <property type="evidence" value="ECO:0007669"/>
    <property type="project" value="UniProtKB-KW"/>
</dbReference>
<evidence type="ECO:0000256" key="9">
    <source>
        <dbReference type="ARBA" id="ARBA00022927"/>
    </source>
</evidence>
<comment type="similarity">
    <text evidence="2">Belongs to the small GTPase superfamily. Rab family.</text>
</comment>
<dbReference type="NCBIfam" id="TIGR00231">
    <property type="entry name" value="small_GTP"/>
    <property type="match status" value="1"/>
</dbReference>
<dbReference type="InterPro" id="IPR050134">
    <property type="entry name" value="NAD-dep_sirtuin_deacylases"/>
</dbReference>
<keyword evidence="5" id="KW-0808">Transferase</keyword>
<dbReference type="EC" id="3.6.5.2" evidence="3"/>
<dbReference type="STRING" id="6832.A0A553NPN0"/>
<proteinExistence type="inferred from homology"/>
<comment type="subcellular location">
    <subcellularLocation>
        <location evidence="1">Early endosome</location>
    </subcellularLocation>
</comment>
<keyword evidence="12" id="KW-0449">Lipoprotein</keyword>
<dbReference type="GO" id="GO:0005769">
    <property type="term" value="C:early endosome"/>
    <property type="evidence" value="ECO:0007669"/>
    <property type="project" value="UniProtKB-SubCell"/>
</dbReference>
<keyword evidence="9" id="KW-0653">Protein transport</keyword>
<dbReference type="FunFam" id="3.40.50.300:FF:000180">
    <property type="entry name" value="Member RAS oncogene family"/>
    <property type="match status" value="1"/>
</dbReference>
<keyword evidence="11" id="KW-0342">GTP-binding</keyword>
<dbReference type="InterPro" id="IPR003000">
    <property type="entry name" value="Sirtuin"/>
</dbReference>
<dbReference type="InterPro" id="IPR026591">
    <property type="entry name" value="Sirtuin_cat_small_dom_sf"/>
</dbReference>
<dbReference type="InterPro" id="IPR027417">
    <property type="entry name" value="P-loop_NTPase"/>
</dbReference>
<comment type="caution">
    <text evidence="17">The sequence shown here is derived from an EMBL/GenBank/DDBJ whole genome shotgun (WGS) entry which is preliminary data.</text>
</comment>
<keyword evidence="8" id="KW-0378">Hydrolase</keyword>
<dbReference type="SMART" id="SM00175">
    <property type="entry name" value="RAB"/>
    <property type="match status" value="1"/>
</dbReference>
<feature type="active site" description="Proton acceptor" evidence="15">
    <location>
        <position position="368"/>
    </location>
</feature>
<evidence type="ECO:0000256" key="3">
    <source>
        <dbReference type="ARBA" id="ARBA00011984"/>
    </source>
</evidence>
<evidence type="ECO:0000256" key="14">
    <source>
        <dbReference type="ARBA" id="ARBA00047660"/>
    </source>
</evidence>
<dbReference type="SMART" id="SM00176">
    <property type="entry name" value="RAN"/>
    <property type="match status" value="1"/>
</dbReference>
<keyword evidence="6" id="KW-0547">Nucleotide-binding</keyword>
<evidence type="ECO:0000259" key="16">
    <source>
        <dbReference type="PROSITE" id="PS50305"/>
    </source>
</evidence>
<keyword evidence="18" id="KW-1185">Reference proteome</keyword>
<evidence type="ECO:0000313" key="18">
    <source>
        <dbReference type="Proteomes" id="UP000318571"/>
    </source>
</evidence>
<feature type="domain" description="Deacetylase sirtuin-type" evidence="16">
    <location>
        <begin position="238"/>
        <end position="499"/>
    </location>
</feature>
<evidence type="ECO:0000256" key="7">
    <source>
        <dbReference type="ARBA" id="ARBA00022753"/>
    </source>
</evidence>
<dbReference type="GO" id="GO:0017136">
    <property type="term" value="F:histone deacetylase activity, NAD-dependent"/>
    <property type="evidence" value="ECO:0007669"/>
    <property type="project" value="TreeGrafter"/>
</dbReference>
<evidence type="ECO:0000256" key="15">
    <source>
        <dbReference type="PROSITE-ProRule" id="PRU00236"/>
    </source>
</evidence>
<evidence type="ECO:0000256" key="5">
    <source>
        <dbReference type="ARBA" id="ARBA00022679"/>
    </source>
</evidence>
<sequence length="517" mass="56343">MANAGRGSGGGAGGGGGGASGTRMSQFKLVLLGESAVGKSSLVLRFVKGQFHEFQESTIGAAFLTQTLCLDDTTVKFEIWDTAGQERYHSLAPMYYRGAQAAIVVYDITNQDTFTRAKNWVKELQRQARPDIVIALAGNKCDLAQKRLVEYEEANAYAEENGLLFMETSAKSANNVNEIFLAIARKLPRDADGAGGGAGGSGGMRVASDGASGAGGKLGTLTRLQTWVRPLPTRLYHLDGCNQDVLAIAQCLSKEGSNVVVMTGAGVSTPSGIPDFRTPGSGIYDNLKQYRLPYPEAIFDISYFRQSPDAFNTWAKEFFPGLRYHPNLAHFFIKLLHDKGKLVRLYTQNIDGLEVLTGLPHEQVVHAHGSFNSASCAACGQDADLDEYKQSILLNQNPRCACSEKAPIKPDIVFFGENLPDRFQMFQEDTAFSDFLICMGTSLEVYPFAGIADAVPRKVPRLLINRTLVGSFGSREEDCLLLGDLVEQVIQLCRALGWEQDLFDLKNAYDKEKQAGQ</sequence>
<feature type="binding site" evidence="15">
    <location>
        <position position="400"/>
    </location>
    <ligand>
        <name>Zn(2+)</name>
        <dbReference type="ChEBI" id="CHEBI:29105"/>
    </ligand>
</feature>
<dbReference type="Proteomes" id="UP000318571">
    <property type="component" value="Chromosome 4"/>
</dbReference>
<feature type="binding site" evidence="15">
    <location>
        <position position="376"/>
    </location>
    <ligand>
        <name>Zn(2+)</name>
        <dbReference type="ChEBI" id="CHEBI:29105"/>
    </ligand>
</feature>
<dbReference type="SUPFAM" id="SSF52540">
    <property type="entry name" value="P-loop containing nucleoside triphosphate hydrolases"/>
    <property type="match status" value="1"/>
</dbReference>
<dbReference type="GO" id="GO:0015031">
    <property type="term" value="P:protein transport"/>
    <property type="evidence" value="ECO:0007669"/>
    <property type="project" value="UniProtKB-KW"/>
</dbReference>
<dbReference type="InterPro" id="IPR026590">
    <property type="entry name" value="Ssirtuin_cat_dom"/>
</dbReference>
<dbReference type="Gene3D" id="3.40.50.1220">
    <property type="entry name" value="TPP-binding domain"/>
    <property type="match status" value="1"/>
</dbReference>
<dbReference type="PANTHER" id="PTHR11085">
    <property type="entry name" value="NAD-DEPENDENT PROTEIN DEACYLASE SIRTUIN-5, MITOCHONDRIAL-RELATED"/>
    <property type="match status" value="1"/>
</dbReference>
<keyword evidence="13" id="KW-0636">Prenylation</keyword>
<evidence type="ECO:0000256" key="4">
    <source>
        <dbReference type="ARBA" id="ARBA00022448"/>
    </source>
</evidence>
<dbReference type="SMART" id="SM00174">
    <property type="entry name" value="RHO"/>
    <property type="match status" value="1"/>
</dbReference>
<dbReference type="PANTHER" id="PTHR11085:SF7">
    <property type="entry name" value="NAD-DEPENDENT PROTEIN DEACETYLASE"/>
    <property type="match status" value="1"/>
</dbReference>
<dbReference type="CDD" id="cd01860">
    <property type="entry name" value="Rab5_related"/>
    <property type="match status" value="1"/>
</dbReference>
<dbReference type="PROSITE" id="PS51419">
    <property type="entry name" value="RAB"/>
    <property type="match status" value="1"/>
</dbReference>
<dbReference type="GO" id="GO:0070403">
    <property type="term" value="F:NAD+ binding"/>
    <property type="evidence" value="ECO:0007669"/>
    <property type="project" value="InterPro"/>
</dbReference>
<dbReference type="SUPFAM" id="SSF52467">
    <property type="entry name" value="DHS-like NAD/FAD-binding domain"/>
    <property type="match status" value="1"/>
</dbReference>
<keyword evidence="10" id="KW-0520">NAD</keyword>
<gene>
    <name evidence="17" type="ORF">TCAL_08043</name>
</gene>
<dbReference type="GO" id="GO:0046872">
    <property type="term" value="F:metal ion binding"/>
    <property type="evidence" value="ECO:0007669"/>
    <property type="project" value="UniProtKB-KW"/>
</dbReference>
<feature type="binding site" evidence="15">
    <location>
        <position position="402"/>
    </location>
    <ligand>
        <name>Zn(2+)</name>
        <dbReference type="ChEBI" id="CHEBI:29105"/>
    </ligand>
</feature>
<dbReference type="InterPro" id="IPR001806">
    <property type="entry name" value="Small_GTPase"/>
</dbReference>
<evidence type="ECO:0000256" key="8">
    <source>
        <dbReference type="ARBA" id="ARBA00022801"/>
    </source>
</evidence>
<feature type="binding site" evidence="15">
    <location>
        <position position="379"/>
    </location>
    <ligand>
        <name>Zn(2+)</name>
        <dbReference type="ChEBI" id="CHEBI:29105"/>
    </ligand>
</feature>
<dbReference type="Gene3D" id="3.40.50.300">
    <property type="entry name" value="P-loop containing nucleotide triphosphate hydrolases"/>
    <property type="match status" value="1"/>
</dbReference>
<evidence type="ECO:0000256" key="13">
    <source>
        <dbReference type="ARBA" id="ARBA00023289"/>
    </source>
</evidence>
<evidence type="ECO:0000313" key="17">
    <source>
        <dbReference type="EMBL" id="TRY67398.1"/>
    </source>
</evidence>
<dbReference type="InterPro" id="IPR005225">
    <property type="entry name" value="Small_GTP-bd"/>
</dbReference>
<dbReference type="PROSITE" id="PS50305">
    <property type="entry name" value="SIRTUIN"/>
    <property type="match status" value="1"/>
</dbReference>
<dbReference type="GO" id="GO:0005634">
    <property type="term" value="C:nucleus"/>
    <property type="evidence" value="ECO:0007669"/>
    <property type="project" value="TreeGrafter"/>
</dbReference>
<keyword evidence="4" id="KW-0813">Transport</keyword>
<evidence type="ECO:0000256" key="12">
    <source>
        <dbReference type="ARBA" id="ARBA00023288"/>
    </source>
</evidence>
<name>A0A553NPN0_TIGCA</name>
<comment type="catalytic activity">
    <reaction evidence="14">
        <text>GTP + H2O = GDP + phosphate + H(+)</text>
        <dbReference type="Rhea" id="RHEA:19669"/>
        <dbReference type="ChEBI" id="CHEBI:15377"/>
        <dbReference type="ChEBI" id="CHEBI:15378"/>
        <dbReference type="ChEBI" id="CHEBI:37565"/>
        <dbReference type="ChEBI" id="CHEBI:43474"/>
        <dbReference type="ChEBI" id="CHEBI:58189"/>
        <dbReference type="EC" id="3.6.5.2"/>
    </reaction>
    <physiologicalReaction direction="left-to-right" evidence="14">
        <dbReference type="Rhea" id="RHEA:19670"/>
    </physiologicalReaction>
</comment>
<protein>
    <recommendedName>
        <fullName evidence="3">small monomeric GTPase</fullName>
        <ecNumber evidence="3">3.6.5.2</ecNumber>
    </recommendedName>
</protein>
<reference evidence="17 18" key="1">
    <citation type="journal article" date="2018" name="Nat. Ecol. Evol.">
        <title>Genomic signatures of mitonuclear coevolution across populations of Tigriopus californicus.</title>
        <authorList>
            <person name="Barreto F.S."/>
            <person name="Watson E.T."/>
            <person name="Lima T.G."/>
            <person name="Willett C.S."/>
            <person name="Edmands S."/>
            <person name="Li W."/>
            <person name="Burton R.S."/>
        </authorList>
    </citation>
    <scope>NUCLEOTIDE SEQUENCE [LARGE SCALE GENOMIC DNA]</scope>
    <source>
        <strain evidence="17 18">San Diego</strain>
    </source>
</reference>
<evidence type="ECO:0000256" key="11">
    <source>
        <dbReference type="ARBA" id="ARBA00023134"/>
    </source>
</evidence>
<dbReference type="Pfam" id="PF00071">
    <property type="entry name" value="Ras"/>
    <property type="match status" value="1"/>
</dbReference>
<dbReference type="GO" id="GO:0003925">
    <property type="term" value="F:G protein activity"/>
    <property type="evidence" value="ECO:0007669"/>
    <property type="project" value="UniProtKB-EC"/>
</dbReference>
<dbReference type="InterPro" id="IPR029035">
    <property type="entry name" value="DHS-like_NAD/FAD-binding_dom"/>
</dbReference>
<dbReference type="PROSITE" id="PS51420">
    <property type="entry name" value="RHO"/>
    <property type="match status" value="1"/>
</dbReference>
<dbReference type="Gene3D" id="3.30.1600.10">
    <property type="entry name" value="SIR2/SIRT2 'Small Domain"/>
    <property type="match status" value="1"/>
</dbReference>
<organism evidence="17 18">
    <name type="scientific">Tigriopus californicus</name>
    <name type="common">Marine copepod</name>
    <dbReference type="NCBI Taxonomy" id="6832"/>
    <lineage>
        <taxon>Eukaryota</taxon>
        <taxon>Metazoa</taxon>
        <taxon>Ecdysozoa</taxon>
        <taxon>Arthropoda</taxon>
        <taxon>Crustacea</taxon>
        <taxon>Multicrustacea</taxon>
        <taxon>Hexanauplia</taxon>
        <taxon>Copepoda</taxon>
        <taxon>Harpacticoida</taxon>
        <taxon>Harpacticidae</taxon>
        <taxon>Tigriopus</taxon>
    </lineage>
</organism>
<dbReference type="PROSITE" id="PS51421">
    <property type="entry name" value="RAS"/>
    <property type="match status" value="1"/>
</dbReference>
<evidence type="ECO:0000256" key="2">
    <source>
        <dbReference type="ARBA" id="ARBA00006270"/>
    </source>
</evidence>
<keyword evidence="7" id="KW-0967">Endosome</keyword>
<dbReference type="Pfam" id="PF02146">
    <property type="entry name" value="SIR2"/>
    <property type="match status" value="1"/>
</dbReference>
<dbReference type="EMBL" id="VCGU01000011">
    <property type="protein sequence ID" value="TRY67398.1"/>
    <property type="molecule type" value="Genomic_DNA"/>
</dbReference>
<evidence type="ECO:0000256" key="1">
    <source>
        <dbReference type="ARBA" id="ARBA00004412"/>
    </source>
</evidence>
<dbReference type="AlphaFoldDB" id="A0A553NPN0"/>
<evidence type="ECO:0000256" key="6">
    <source>
        <dbReference type="ARBA" id="ARBA00022741"/>
    </source>
</evidence>
<dbReference type="SMART" id="SM00173">
    <property type="entry name" value="RAS"/>
    <property type="match status" value="1"/>
</dbReference>
<evidence type="ECO:0000256" key="10">
    <source>
        <dbReference type="ARBA" id="ARBA00023027"/>
    </source>
</evidence>
<accession>A0A553NPN0</accession>
<dbReference type="PRINTS" id="PR00449">
    <property type="entry name" value="RASTRNSFRMNG"/>
</dbReference>
<keyword evidence="15" id="KW-0862">Zinc</keyword>
<keyword evidence="15" id="KW-0479">Metal-binding</keyword>